<reference evidence="2 3" key="1">
    <citation type="submission" date="2023-12" db="EMBL/GenBank/DDBJ databases">
        <title>A high-quality genome assembly for Dillenia turbinata (Dilleniales).</title>
        <authorList>
            <person name="Chanderbali A."/>
        </authorList>
    </citation>
    <scope>NUCLEOTIDE SEQUENCE [LARGE SCALE GENOMIC DNA]</scope>
    <source>
        <strain evidence="2">LSX21</strain>
        <tissue evidence="2">Leaf</tissue>
    </source>
</reference>
<proteinExistence type="predicted"/>
<feature type="domain" description="RNase H type-1" evidence="1">
    <location>
        <begin position="1"/>
        <end position="51"/>
    </location>
</feature>
<gene>
    <name evidence="2" type="ORF">RJ641_007804</name>
</gene>
<protein>
    <submittedName>
        <fullName evidence="2">Ribonuclease H domain</fullName>
    </submittedName>
</protein>
<sequence length="71" mass="7642">MAELWGLKEGLLIAKARSLGPLAVECDPLSIVKAINRGASNSRDQSYLIRDEIGAPDRLVELGPPRSGRCP</sequence>
<keyword evidence="3" id="KW-1185">Reference proteome</keyword>
<evidence type="ECO:0000313" key="2">
    <source>
        <dbReference type="EMBL" id="KAK6926085.1"/>
    </source>
</evidence>
<dbReference type="Proteomes" id="UP001370490">
    <property type="component" value="Unassembled WGS sequence"/>
</dbReference>
<organism evidence="2 3">
    <name type="scientific">Dillenia turbinata</name>
    <dbReference type="NCBI Taxonomy" id="194707"/>
    <lineage>
        <taxon>Eukaryota</taxon>
        <taxon>Viridiplantae</taxon>
        <taxon>Streptophyta</taxon>
        <taxon>Embryophyta</taxon>
        <taxon>Tracheophyta</taxon>
        <taxon>Spermatophyta</taxon>
        <taxon>Magnoliopsida</taxon>
        <taxon>eudicotyledons</taxon>
        <taxon>Gunneridae</taxon>
        <taxon>Pentapetalae</taxon>
        <taxon>Dilleniales</taxon>
        <taxon>Dilleniaceae</taxon>
        <taxon>Dillenia</taxon>
    </lineage>
</organism>
<name>A0AAN8Z8A7_9MAGN</name>
<dbReference type="AlphaFoldDB" id="A0AAN8Z8A7"/>
<dbReference type="Pfam" id="PF13456">
    <property type="entry name" value="RVT_3"/>
    <property type="match status" value="1"/>
</dbReference>
<accession>A0AAN8Z8A7</accession>
<dbReference type="InterPro" id="IPR002156">
    <property type="entry name" value="RNaseH_domain"/>
</dbReference>
<evidence type="ECO:0000313" key="3">
    <source>
        <dbReference type="Proteomes" id="UP001370490"/>
    </source>
</evidence>
<comment type="caution">
    <text evidence="2">The sequence shown here is derived from an EMBL/GenBank/DDBJ whole genome shotgun (WGS) entry which is preliminary data.</text>
</comment>
<dbReference type="GO" id="GO:0004523">
    <property type="term" value="F:RNA-DNA hybrid ribonuclease activity"/>
    <property type="evidence" value="ECO:0007669"/>
    <property type="project" value="InterPro"/>
</dbReference>
<dbReference type="GO" id="GO:0003676">
    <property type="term" value="F:nucleic acid binding"/>
    <property type="evidence" value="ECO:0007669"/>
    <property type="project" value="InterPro"/>
</dbReference>
<evidence type="ECO:0000259" key="1">
    <source>
        <dbReference type="Pfam" id="PF13456"/>
    </source>
</evidence>
<dbReference type="EMBL" id="JBAMMX010000015">
    <property type="protein sequence ID" value="KAK6926085.1"/>
    <property type="molecule type" value="Genomic_DNA"/>
</dbReference>